<keyword evidence="2" id="KW-1185">Reference proteome</keyword>
<gene>
    <name evidence="1" type="ORF">CASFOL_011969</name>
</gene>
<dbReference type="PANTHER" id="PTHR34567:SF3">
    <property type="entry name" value="FK506-BINDING-LIKE PROTEIN"/>
    <property type="match status" value="1"/>
</dbReference>
<reference evidence="2" key="1">
    <citation type="journal article" date="2024" name="IScience">
        <title>Strigolactones Initiate the Formation of Haustorium-like Structures in Castilleja.</title>
        <authorList>
            <person name="Buerger M."/>
            <person name="Peterson D."/>
            <person name="Chory J."/>
        </authorList>
    </citation>
    <scope>NUCLEOTIDE SEQUENCE [LARGE SCALE GENOMIC DNA]</scope>
</reference>
<dbReference type="AlphaFoldDB" id="A0ABD3DPN3"/>
<accession>A0ABD3DPN3</accession>
<dbReference type="Proteomes" id="UP001632038">
    <property type="component" value="Unassembled WGS sequence"/>
</dbReference>
<evidence type="ECO:0000313" key="1">
    <source>
        <dbReference type="EMBL" id="KAL3644037.1"/>
    </source>
</evidence>
<protein>
    <submittedName>
        <fullName evidence="1">Uncharacterized protein</fullName>
    </submittedName>
</protein>
<sequence>MGKVEQVYHRQPIYNKWRSPCMNNSRKNKTSTNWVWVPTIPSWEKDFCYKIGSFKWEDFLEAKKMTKYENKVLEWNDSEAEEAFHRAKNRFFAKINNLSGPDNEPFLDPDLCIDKNLDSDEINSELLDGLDFDDQGDQSNDDEDYEANDYVPDYYHIKIEDIKPTGWDIDLEDLPREHVLTGLIVGR</sequence>
<evidence type="ECO:0000313" key="2">
    <source>
        <dbReference type="Proteomes" id="UP001632038"/>
    </source>
</evidence>
<proteinExistence type="predicted"/>
<comment type="caution">
    <text evidence="1">The sequence shown here is derived from an EMBL/GenBank/DDBJ whole genome shotgun (WGS) entry which is preliminary data.</text>
</comment>
<dbReference type="EMBL" id="JAVIJP010000015">
    <property type="protein sequence ID" value="KAL3644037.1"/>
    <property type="molecule type" value="Genomic_DNA"/>
</dbReference>
<name>A0ABD3DPN3_9LAMI</name>
<organism evidence="1 2">
    <name type="scientific">Castilleja foliolosa</name>
    <dbReference type="NCBI Taxonomy" id="1961234"/>
    <lineage>
        <taxon>Eukaryota</taxon>
        <taxon>Viridiplantae</taxon>
        <taxon>Streptophyta</taxon>
        <taxon>Embryophyta</taxon>
        <taxon>Tracheophyta</taxon>
        <taxon>Spermatophyta</taxon>
        <taxon>Magnoliopsida</taxon>
        <taxon>eudicotyledons</taxon>
        <taxon>Gunneridae</taxon>
        <taxon>Pentapetalae</taxon>
        <taxon>asterids</taxon>
        <taxon>lamiids</taxon>
        <taxon>Lamiales</taxon>
        <taxon>Orobanchaceae</taxon>
        <taxon>Pedicularideae</taxon>
        <taxon>Castillejinae</taxon>
        <taxon>Castilleja</taxon>
    </lineage>
</organism>
<dbReference type="PANTHER" id="PTHR34567">
    <property type="entry name" value="FK506-BINDING-LIKE PROTEIN"/>
    <property type="match status" value="1"/>
</dbReference>